<comment type="caution">
    <text evidence="2">The sequence shown here is derived from an EMBL/GenBank/DDBJ whole genome shotgun (WGS) entry which is preliminary data.</text>
</comment>
<dbReference type="PANTHER" id="PTHR38731">
    <property type="entry name" value="LIPL45-RELATED LIPOPROTEIN-RELATED"/>
    <property type="match status" value="1"/>
</dbReference>
<dbReference type="RefSeq" id="WP_183352756.1">
    <property type="nucleotide sequence ID" value="NZ_BLXX01000001.1"/>
</dbReference>
<feature type="domain" description="FecR protein" evidence="1">
    <location>
        <begin position="50"/>
        <end position="136"/>
    </location>
</feature>
<dbReference type="EMBL" id="BLXX01000001">
    <property type="protein sequence ID" value="GFO57899.1"/>
    <property type="molecule type" value="Genomic_DNA"/>
</dbReference>
<sequence>MIALLLSAAVAQAADLQQVGLVKSATGEAFIVRDGHRLGATPGTGLMQGDALTTGAHGSLGVILRDDTVLSLGSSSRTSIERFSYDPAQGSFAMVLRLSRGLIEYLSGKISKLSPGSVHIETPVATLGIRGTHLIARVDP</sequence>
<proteinExistence type="predicted"/>
<gene>
    <name evidence="2" type="ORF">GMST_02240</name>
</gene>
<protein>
    <recommendedName>
        <fullName evidence="1">FecR protein domain-containing protein</fullName>
    </recommendedName>
</protein>
<name>A0A6V8MDV8_9BACT</name>
<reference evidence="3" key="1">
    <citation type="submission" date="2020-06" db="EMBL/GenBank/DDBJ databases">
        <title>Draft genomic sequence of Geomonas sp. Red330.</title>
        <authorList>
            <person name="Itoh H."/>
            <person name="Zhenxing X."/>
            <person name="Ushijima N."/>
            <person name="Masuda Y."/>
            <person name="Shiratori Y."/>
            <person name="Senoo K."/>
        </authorList>
    </citation>
    <scope>NUCLEOTIDE SEQUENCE [LARGE SCALE GENOMIC DNA]</scope>
    <source>
        <strain evidence="3">Red330</strain>
    </source>
</reference>
<organism evidence="2 3">
    <name type="scientific">Geomonas silvestris</name>
    <dbReference type="NCBI Taxonomy" id="2740184"/>
    <lineage>
        <taxon>Bacteria</taxon>
        <taxon>Pseudomonadati</taxon>
        <taxon>Thermodesulfobacteriota</taxon>
        <taxon>Desulfuromonadia</taxon>
        <taxon>Geobacterales</taxon>
        <taxon>Geobacteraceae</taxon>
        <taxon>Geomonas</taxon>
    </lineage>
</organism>
<dbReference type="InterPro" id="IPR006860">
    <property type="entry name" value="FecR"/>
</dbReference>
<dbReference type="Pfam" id="PF04773">
    <property type="entry name" value="FecR"/>
    <property type="match status" value="1"/>
</dbReference>
<accession>A0A6V8MDV8</accession>
<keyword evidence="3" id="KW-1185">Reference proteome</keyword>
<dbReference type="Proteomes" id="UP000556026">
    <property type="component" value="Unassembled WGS sequence"/>
</dbReference>
<evidence type="ECO:0000313" key="2">
    <source>
        <dbReference type="EMBL" id="GFO57899.1"/>
    </source>
</evidence>
<evidence type="ECO:0000259" key="1">
    <source>
        <dbReference type="Pfam" id="PF04773"/>
    </source>
</evidence>
<dbReference type="AlphaFoldDB" id="A0A6V8MDV8"/>
<evidence type="ECO:0000313" key="3">
    <source>
        <dbReference type="Proteomes" id="UP000556026"/>
    </source>
</evidence>